<reference evidence="1 2" key="1">
    <citation type="submission" date="2022-06" db="EMBL/GenBank/DDBJ databases">
        <title>New Species of the Genus Actinoplanes, ActinopZanes ferrugineus.</title>
        <authorList>
            <person name="Ding P."/>
        </authorList>
    </citation>
    <scope>NUCLEOTIDE SEQUENCE [LARGE SCALE GENOMIC DNA]</scope>
    <source>
        <strain evidence="1 2">TRM88003</strain>
    </source>
</reference>
<comment type="caution">
    <text evidence="1">The sequence shown here is derived from an EMBL/GenBank/DDBJ whole genome shotgun (WGS) entry which is preliminary data.</text>
</comment>
<dbReference type="EMBL" id="JAMYJR010000027">
    <property type="protein sequence ID" value="MCO8273820.1"/>
    <property type="molecule type" value="Genomic_DNA"/>
</dbReference>
<name>A0ABT1DV29_9ACTN</name>
<dbReference type="RefSeq" id="WP_253239897.1">
    <property type="nucleotide sequence ID" value="NZ_JAMYJR010000027.1"/>
</dbReference>
<organism evidence="1 2">
    <name type="scientific">Paractinoplanes aksuensis</name>
    <dbReference type="NCBI Taxonomy" id="2939490"/>
    <lineage>
        <taxon>Bacteria</taxon>
        <taxon>Bacillati</taxon>
        <taxon>Actinomycetota</taxon>
        <taxon>Actinomycetes</taxon>
        <taxon>Micromonosporales</taxon>
        <taxon>Micromonosporaceae</taxon>
        <taxon>Paractinoplanes</taxon>
    </lineage>
</organism>
<sequence>MSVSTINAERAGRSLIPATLFDQALASLIAAVSATQPLVEIGWHTCILYLAAALTTRLAAGGGSGAGQAQQGAA</sequence>
<proteinExistence type="predicted"/>
<gene>
    <name evidence="1" type="ORF">M1L60_24790</name>
</gene>
<evidence type="ECO:0000313" key="2">
    <source>
        <dbReference type="Proteomes" id="UP001523369"/>
    </source>
</evidence>
<keyword evidence="2" id="KW-1185">Reference proteome</keyword>
<protein>
    <submittedName>
        <fullName evidence="1">Uncharacterized protein</fullName>
    </submittedName>
</protein>
<accession>A0ABT1DV29</accession>
<dbReference type="Proteomes" id="UP001523369">
    <property type="component" value="Unassembled WGS sequence"/>
</dbReference>
<evidence type="ECO:0000313" key="1">
    <source>
        <dbReference type="EMBL" id="MCO8273820.1"/>
    </source>
</evidence>